<gene>
    <name evidence="1" type="ORF">GMARGA_LOCUS44113</name>
</gene>
<proteinExistence type="predicted"/>
<sequence length="49" mass="5322">PLPDKIPQNSINSNAPKTITAIFKPPSKPSFESKIANLILDAKTHPEDP</sequence>
<name>A0ABN7XJB0_GIGMA</name>
<organism evidence="1 2">
    <name type="scientific">Gigaspora margarita</name>
    <dbReference type="NCBI Taxonomy" id="4874"/>
    <lineage>
        <taxon>Eukaryota</taxon>
        <taxon>Fungi</taxon>
        <taxon>Fungi incertae sedis</taxon>
        <taxon>Mucoromycota</taxon>
        <taxon>Glomeromycotina</taxon>
        <taxon>Glomeromycetes</taxon>
        <taxon>Diversisporales</taxon>
        <taxon>Gigasporaceae</taxon>
        <taxon>Gigaspora</taxon>
    </lineage>
</organism>
<evidence type="ECO:0000313" key="2">
    <source>
        <dbReference type="Proteomes" id="UP000789901"/>
    </source>
</evidence>
<reference evidence="1 2" key="1">
    <citation type="submission" date="2021-06" db="EMBL/GenBank/DDBJ databases">
        <authorList>
            <person name="Kallberg Y."/>
            <person name="Tangrot J."/>
            <person name="Rosling A."/>
        </authorList>
    </citation>
    <scope>NUCLEOTIDE SEQUENCE [LARGE SCALE GENOMIC DNA]</scope>
    <source>
        <strain evidence="1 2">120-4 pot B 10/14</strain>
    </source>
</reference>
<dbReference type="Proteomes" id="UP000789901">
    <property type="component" value="Unassembled WGS sequence"/>
</dbReference>
<accession>A0ABN7XJB0</accession>
<keyword evidence="2" id="KW-1185">Reference proteome</keyword>
<feature type="non-terminal residue" evidence="1">
    <location>
        <position position="1"/>
    </location>
</feature>
<protein>
    <submittedName>
        <fullName evidence="1">39311_t:CDS:1</fullName>
    </submittedName>
</protein>
<evidence type="ECO:0000313" key="1">
    <source>
        <dbReference type="EMBL" id="CAG8855292.1"/>
    </source>
</evidence>
<feature type="non-terminal residue" evidence="1">
    <location>
        <position position="49"/>
    </location>
</feature>
<comment type="caution">
    <text evidence="1">The sequence shown here is derived from an EMBL/GenBank/DDBJ whole genome shotgun (WGS) entry which is preliminary data.</text>
</comment>
<dbReference type="EMBL" id="CAJVQB010147708">
    <property type="protein sequence ID" value="CAG8855292.1"/>
    <property type="molecule type" value="Genomic_DNA"/>
</dbReference>